<reference evidence="1 2" key="1">
    <citation type="journal article" date="2019" name="Emerg. Microbes Infect.">
        <title>Comprehensive subspecies identification of 175 nontuberculous mycobacteria species based on 7547 genomic profiles.</title>
        <authorList>
            <person name="Matsumoto Y."/>
            <person name="Kinjo T."/>
            <person name="Motooka D."/>
            <person name="Nabeya D."/>
            <person name="Jung N."/>
            <person name="Uechi K."/>
            <person name="Horii T."/>
            <person name="Iida T."/>
            <person name="Fujita J."/>
            <person name="Nakamura S."/>
        </authorList>
    </citation>
    <scope>NUCLEOTIDE SEQUENCE [LARGE SCALE GENOMIC DNA]</scope>
    <source>
        <strain evidence="1 2">JCM 30395</strain>
    </source>
</reference>
<protein>
    <submittedName>
        <fullName evidence="1">Uncharacterized protein</fullName>
    </submittedName>
</protein>
<proteinExistence type="predicted"/>
<accession>A0A7I7SZA1</accession>
<dbReference type="EMBL" id="AP022595">
    <property type="protein sequence ID" value="BBY61631.1"/>
    <property type="molecule type" value="Genomic_DNA"/>
</dbReference>
<organism evidence="1 2">
    <name type="scientific">Mycolicibacterium sarraceniae</name>
    <dbReference type="NCBI Taxonomy" id="1534348"/>
    <lineage>
        <taxon>Bacteria</taxon>
        <taxon>Bacillati</taxon>
        <taxon>Actinomycetota</taxon>
        <taxon>Actinomycetes</taxon>
        <taxon>Mycobacteriales</taxon>
        <taxon>Mycobacteriaceae</taxon>
        <taxon>Mycolicibacterium</taxon>
    </lineage>
</organism>
<dbReference type="KEGG" id="msar:MSAR_47670"/>
<name>A0A7I7SZA1_9MYCO</name>
<dbReference type="AlphaFoldDB" id="A0A7I7SZA1"/>
<sequence>MTEPIVLPNRVASELSISVGGSMVALTFHPDPFVAGVSICGMSDLGTLQQRGRTVRYLFFGDDGHEIVKSENHAAPLLTGWLRHLAGVRFRKLSAG</sequence>
<keyword evidence="2" id="KW-1185">Reference proteome</keyword>
<gene>
    <name evidence="1" type="ORF">MSAR_47670</name>
</gene>
<dbReference type="Proteomes" id="UP000466445">
    <property type="component" value="Chromosome"/>
</dbReference>
<evidence type="ECO:0000313" key="1">
    <source>
        <dbReference type="EMBL" id="BBY61631.1"/>
    </source>
</evidence>
<evidence type="ECO:0000313" key="2">
    <source>
        <dbReference type="Proteomes" id="UP000466445"/>
    </source>
</evidence>